<protein>
    <submittedName>
        <fullName evidence="2">Uncharacterized protein</fullName>
    </submittedName>
</protein>
<reference evidence="2 3" key="1">
    <citation type="submission" date="2024-01" db="EMBL/GenBank/DDBJ databases">
        <title>The complete chloroplast genome sequence of Lithospermum erythrorhizon: insights into the phylogenetic relationship among Boraginaceae species and the maternal lineages of purple gromwells.</title>
        <authorList>
            <person name="Okada T."/>
            <person name="Watanabe K."/>
        </authorList>
    </citation>
    <scope>NUCLEOTIDE SEQUENCE [LARGE SCALE GENOMIC DNA]</scope>
</reference>
<accession>A0AAV3QPD4</accession>
<sequence length="113" mass="12485">MDEMQFQSGIHGGQSKINCGFVLPSEKGQQSSVALHPSEGPLQSIVDSFRDCKTLHILHWKDNDILFLLQACISPLKFPTMVWLVEMAMALAMAVACTLTMLVYLVEMAMVVA</sequence>
<keyword evidence="1" id="KW-1133">Transmembrane helix</keyword>
<evidence type="ECO:0000256" key="1">
    <source>
        <dbReference type="SAM" id="Phobius"/>
    </source>
</evidence>
<proteinExistence type="predicted"/>
<keyword evidence="3" id="KW-1185">Reference proteome</keyword>
<feature type="transmembrane region" description="Helical" evidence="1">
    <location>
        <begin position="83"/>
        <end position="106"/>
    </location>
</feature>
<name>A0AAV3QPD4_LITER</name>
<dbReference type="EMBL" id="BAABME010022049">
    <property type="protein sequence ID" value="GAA0164886.1"/>
    <property type="molecule type" value="Genomic_DNA"/>
</dbReference>
<dbReference type="AlphaFoldDB" id="A0AAV3QPD4"/>
<keyword evidence="1" id="KW-0812">Transmembrane</keyword>
<evidence type="ECO:0000313" key="3">
    <source>
        <dbReference type="Proteomes" id="UP001454036"/>
    </source>
</evidence>
<organism evidence="2 3">
    <name type="scientific">Lithospermum erythrorhizon</name>
    <name type="common">Purple gromwell</name>
    <name type="synonym">Lithospermum officinale var. erythrorhizon</name>
    <dbReference type="NCBI Taxonomy" id="34254"/>
    <lineage>
        <taxon>Eukaryota</taxon>
        <taxon>Viridiplantae</taxon>
        <taxon>Streptophyta</taxon>
        <taxon>Embryophyta</taxon>
        <taxon>Tracheophyta</taxon>
        <taxon>Spermatophyta</taxon>
        <taxon>Magnoliopsida</taxon>
        <taxon>eudicotyledons</taxon>
        <taxon>Gunneridae</taxon>
        <taxon>Pentapetalae</taxon>
        <taxon>asterids</taxon>
        <taxon>lamiids</taxon>
        <taxon>Boraginales</taxon>
        <taxon>Boraginaceae</taxon>
        <taxon>Boraginoideae</taxon>
        <taxon>Lithospermeae</taxon>
        <taxon>Lithospermum</taxon>
    </lineage>
</organism>
<keyword evidence="1" id="KW-0472">Membrane</keyword>
<comment type="caution">
    <text evidence="2">The sequence shown here is derived from an EMBL/GenBank/DDBJ whole genome shotgun (WGS) entry which is preliminary data.</text>
</comment>
<gene>
    <name evidence="2" type="ORF">LIER_39870</name>
</gene>
<dbReference type="Proteomes" id="UP001454036">
    <property type="component" value="Unassembled WGS sequence"/>
</dbReference>
<evidence type="ECO:0000313" key="2">
    <source>
        <dbReference type="EMBL" id="GAA0164886.1"/>
    </source>
</evidence>